<accession>A0A328YX46</accession>
<dbReference type="OrthoDB" id="5148996at2"/>
<evidence type="ECO:0000259" key="1">
    <source>
        <dbReference type="Pfam" id="PF13529"/>
    </source>
</evidence>
<proteinExistence type="predicted"/>
<comment type="caution">
    <text evidence="2">The sequence shown here is derived from an EMBL/GenBank/DDBJ whole genome shotgun (WGS) entry which is preliminary data.</text>
</comment>
<feature type="domain" description="Peptidase C39-like" evidence="1">
    <location>
        <begin position="37"/>
        <end position="164"/>
    </location>
</feature>
<dbReference type="InterPro" id="IPR039564">
    <property type="entry name" value="Peptidase_C39-like"/>
</dbReference>
<dbReference type="Proteomes" id="UP000248856">
    <property type="component" value="Unassembled WGS sequence"/>
</dbReference>
<organism evidence="2 3">
    <name type="scientific">Paracidovorax anthurii</name>
    <dbReference type="NCBI Taxonomy" id="78229"/>
    <lineage>
        <taxon>Bacteria</taxon>
        <taxon>Pseudomonadati</taxon>
        <taxon>Pseudomonadota</taxon>
        <taxon>Betaproteobacteria</taxon>
        <taxon>Burkholderiales</taxon>
        <taxon>Comamonadaceae</taxon>
        <taxon>Paracidovorax</taxon>
    </lineage>
</organism>
<evidence type="ECO:0000313" key="2">
    <source>
        <dbReference type="EMBL" id="RAR77984.1"/>
    </source>
</evidence>
<keyword evidence="2" id="KW-0378">Hydrolase</keyword>
<name>A0A328YX46_9BURK</name>
<keyword evidence="2" id="KW-0645">Protease</keyword>
<keyword evidence="3" id="KW-1185">Reference proteome</keyword>
<evidence type="ECO:0000313" key="3">
    <source>
        <dbReference type="Proteomes" id="UP000248856"/>
    </source>
</evidence>
<sequence>MKLRIEPLARTTRRIGPVRAGALAAQASDEQQLQLALEPQLRSNWCWAAVTCAVAAHYGDTSWQQDTLAWRILAPDDVRPDSAPPPSLLQEERFNQQAAMERTLRYVNCLAGWSSGRPPFRRLMRELEEGRPMAVAIRWQAGPQHYVLVDGYCRTRRAISVADPQCGRALVDFDDFPQHYRHGGEWMETYWTHSPRSTHPTCKGELEHE</sequence>
<gene>
    <name evidence="2" type="ORF">AX018_103322</name>
</gene>
<dbReference type="EMBL" id="QLTA01000033">
    <property type="protein sequence ID" value="RAR77984.1"/>
    <property type="molecule type" value="Genomic_DNA"/>
</dbReference>
<dbReference type="RefSeq" id="WP_111878916.1">
    <property type="nucleotide sequence ID" value="NZ_CBCSGC010000012.1"/>
</dbReference>
<dbReference type="GO" id="GO:0006508">
    <property type="term" value="P:proteolysis"/>
    <property type="evidence" value="ECO:0007669"/>
    <property type="project" value="UniProtKB-KW"/>
</dbReference>
<reference evidence="2 3" key="1">
    <citation type="submission" date="2018-06" db="EMBL/GenBank/DDBJ databases">
        <title>Genomic Encyclopedia of Archaeal and Bacterial Type Strains, Phase II (KMG-II): from individual species to whole genera.</title>
        <authorList>
            <person name="Goeker M."/>
        </authorList>
    </citation>
    <scope>NUCLEOTIDE SEQUENCE [LARGE SCALE GENOMIC DNA]</scope>
    <source>
        <strain evidence="2 3">CFPB 3232</strain>
    </source>
</reference>
<protein>
    <submittedName>
        <fullName evidence="2">Papain like cysteine protease AvrRpt2</fullName>
    </submittedName>
</protein>
<dbReference type="Pfam" id="PF13529">
    <property type="entry name" value="Peptidase_C39_2"/>
    <property type="match status" value="1"/>
</dbReference>
<dbReference type="AlphaFoldDB" id="A0A328YX46"/>
<dbReference type="GO" id="GO:0008233">
    <property type="term" value="F:peptidase activity"/>
    <property type="evidence" value="ECO:0007669"/>
    <property type="project" value="UniProtKB-KW"/>
</dbReference>